<name>A0A328PVS9_9MOLU</name>
<reference evidence="2" key="1">
    <citation type="submission" date="2018-06" db="EMBL/GenBank/DDBJ databases">
        <authorList>
            <person name="Martinez Ocampo F."/>
            <person name="Quiroz Castaneda R.E."/>
            <person name="Rojas Lopez X."/>
        </authorList>
    </citation>
    <scope>NUCLEOTIDE SEQUENCE [LARGE SCALE GENOMIC DNA]</scope>
    <source>
        <strain evidence="2">INIFAP02</strain>
    </source>
</reference>
<protein>
    <submittedName>
        <fullName evidence="1">Uncharacterized protein</fullName>
    </submittedName>
</protein>
<dbReference type="AlphaFoldDB" id="A0A328PVS9"/>
<accession>A0A328PVS9</accession>
<dbReference type="Proteomes" id="UP000249762">
    <property type="component" value="Unassembled WGS sequence"/>
</dbReference>
<organism evidence="1 2">
    <name type="scientific">Mycoplasma wenyonii</name>
    <dbReference type="NCBI Taxonomy" id="65123"/>
    <lineage>
        <taxon>Bacteria</taxon>
        <taxon>Bacillati</taxon>
        <taxon>Mycoplasmatota</taxon>
        <taxon>Mollicutes</taxon>
        <taxon>Mycoplasmataceae</taxon>
        <taxon>Mycoplasma</taxon>
    </lineage>
</organism>
<dbReference type="EMBL" id="QKVO01000001">
    <property type="protein sequence ID" value="RAO95249.1"/>
    <property type="molecule type" value="Genomic_DNA"/>
</dbReference>
<evidence type="ECO:0000313" key="1">
    <source>
        <dbReference type="EMBL" id="RAO95249.1"/>
    </source>
</evidence>
<comment type="caution">
    <text evidence="1">The sequence shown here is derived from an EMBL/GenBank/DDBJ whole genome shotgun (WGS) entry which is preliminary data.</text>
</comment>
<gene>
    <name evidence="1" type="ORF">DNK47_00045</name>
</gene>
<keyword evidence="2" id="KW-1185">Reference proteome</keyword>
<dbReference type="OrthoDB" id="398143at2"/>
<dbReference type="RefSeq" id="WP_112664917.1">
    <property type="nucleotide sequence ID" value="NZ_QKVO01000001.1"/>
</dbReference>
<evidence type="ECO:0000313" key="2">
    <source>
        <dbReference type="Proteomes" id="UP000249762"/>
    </source>
</evidence>
<proteinExistence type="predicted"/>
<sequence>MESETNKLSTLNPLEDPNFSVESCYSDNLSLEEKITRTILLLSKVDGIPSVENLLNSLKLQKSNILSLYDVLSAEIRAKLLDHLEELFELKLNSSKWERKMDHLLYLVRTNNVFPNSLTQDHLPKSKEYRQFLSLYSENMSFQQEILKLKSSVSLLLDSQRLLDKNFAIHMAHLDYQIISLARILSNLSEASREEVDSLYHSKFDRVEELISRITEREEKFNKLRLTMKLNPENFIYDGFKKNILNDIDSFERLTITRG</sequence>